<organism evidence="2 3">
    <name type="scientific">Paenibacillus polymyxa</name>
    <name type="common">Bacillus polymyxa</name>
    <dbReference type="NCBI Taxonomy" id="1406"/>
    <lineage>
        <taxon>Bacteria</taxon>
        <taxon>Bacillati</taxon>
        <taxon>Bacillota</taxon>
        <taxon>Bacilli</taxon>
        <taxon>Bacillales</taxon>
        <taxon>Paenibacillaceae</taxon>
        <taxon>Paenibacillus</taxon>
    </lineage>
</organism>
<dbReference type="EMBL" id="JAEHFQ010000001">
    <property type="protein sequence ID" value="MBM0631970.1"/>
    <property type="molecule type" value="Genomic_DNA"/>
</dbReference>
<comment type="caution">
    <text evidence="2">The sequence shown here is derived from an EMBL/GenBank/DDBJ whole genome shotgun (WGS) entry which is preliminary data.</text>
</comment>
<accession>A0A8I1ISZ8</accession>
<proteinExistence type="predicted"/>
<feature type="coiled-coil region" evidence="1">
    <location>
        <begin position="42"/>
        <end position="83"/>
    </location>
</feature>
<sequence length="133" mass="14990">MNETGDIFQGGEGDVVPLQRLEDVEKGLAHLSNELLLISAENAKFQNQIQVLKTTTDRHEKEVKEIKDLTSELRMQYKDIKEKLDGLDTRIFLLLQQSTTENHSVSKSIFELLKYVIGGTIIVMVASQFVGAK</sequence>
<evidence type="ECO:0000256" key="1">
    <source>
        <dbReference type="SAM" id="Coils"/>
    </source>
</evidence>
<name>A0A8I1ISZ8_PAEPO</name>
<protein>
    <submittedName>
        <fullName evidence="2">Uncharacterized protein</fullName>
    </submittedName>
</protein>
<dbReference type="AlphaFoldDB" id="A0A8I1ISZ8"/>
<keyword evidence="1" id="KW-0175">Coiled coil</keyword>
<dbReference type="Proteomes" id="UP000650605">
    <property type="component" value="Unassembled WGS sequence"/>
</dbReference>
<gene>
    <name evidence="2" type="ORF">JDW19_02355</name>
</gene>
<evidence type="ECO:0000313" key="3">
    <source>
        <dbReference type="Proteomes" id="UP000650605"/>
    </source>
</evidence>
<reference evidence="2" key="1">
    <citation type="submission" date="2020-12" db="EMBL/GenBank/DDBJ databases">
        <title>Paenibacillus polymyxa LMG 27872: a double-edged sword.</title>
        <authorList>
            <person name="Langendries S."/>
            <person name="Garcia Mendez S."/>
            <person name="Beirinckx S."/>
            <person name="Viaene T."/>
            <person name="Baeyen S."/>
            <person name="Goeminne G."/>
            <person name="Willems A."/>
            <person name="Debode J."/>
            <person name="Goormachtig S."/>
        </authorList>
    </citation>
    <scope>NUCLEOTIDE SEQUENCE</scope>
    <source>
        <strain evidence="2">LMG 27872</strain>
    </source>
</reference>
<evidence type="ECO:0000313" key="2">
    <source>
        <dbReference type="EMBL" id="MBM0631970.1"/>
    </source>
</evidence>
<dbReference type="RefSeq" id="WP_165144866.1">
    <property type="nucleotide sequence ID" value="NZ_JAEHFQ010000001.1"/>
</dbReference>